<keyword evidence="6" id="KW-0732">Signal</keyword>
<organism evidence="8 9">
    <name type="scientific">Candidatus Geothrix skivensis</name>
    <dbReference type="NCBI Taxonomy" id="2954439"/>
    <lineage>
        <taxon>Bacteria</taxon>
        <taxon>Pseudomonadati</taxon>
        <taxon>Acidobacteriota</taxon>
        <taxon>Holophagae</taxon>
        <taxon>Holophagales</taxon>
        <taxon>Holophagaceae</taxon>
        <taxon>Geothrix</taxon>
    </lineage>
</organism>
<feature type="domain" description="Single Cache" evidence="7">
    <location>
        <begin position="17"/>
        <end position="104"/>
    </location>
</feature>
<keyword evidence="5" id="KW-0472">Membrane</keyword>
<dbReference type="Proteomes" id="UP000886657">
    <property type="component" value="Unassembled WGS sequence"/>
</dbReference>
<evidence type="ECO:0000256" key="6">
    <source>
        <dbReference type="SAM" id="SignalP"/>
    </source>
</evidence>
<sequence length="151" mass="16276">MRPSIAAPFFAFLLVASAAAQPAERTKAEALVKEGIAFLKANGKEALFAEVHKGSGRFHAKPGNPIYLFVYDLNGVVLAHGAEANLLGINRLNVKDPDGKQYIKEAIAVAQKKGGGWADYKRMNPETRKIEEKTSFCLAEGAIVIGCGIYK</sequence>
<accession>A0A9D7SFU6</accession>
<evidence type="ECO:0000256" key="2">
    <source>
        <dbReference type="ARBA" id="ARBA00022475"/>
    </source>
</evidence>
<proteinExistence type="predicted"/>
<evidence type="ECO:0000259" key="7">
    <source>
        <dbReference type="SMART" id="SM01049"/>
    </source>
</evidence>
<dbReference type="EMBL" id="JADKIO010000005">
    <property type="protein sequence ID" value="MBK9795734.1"/>
    <property type="molecule type" value="Genomic_DNA"/>
</dbReference>
<keyword evidence="2" id="KW-1003">Cell membrane</keyword>
<dbReference type="InterPro" id="IPR033480">
    <property type="entry name" value="sCache_2"/>
</dbReference>
<evidence type="ECO:0000256" key="5">
    <source>
        <dbReference type="ARBA" id="ARBA00023136"/>
    </source>
</evidence>
<evidence type="ECO:0000256" key="4">
    <source>
        <dbReference type="ARBA" id="ARBA00022989"/>
    </source>
</evidence>
<evidence type="ECO:0000256" key="1">
    <source>
        <dbReference type="ARBA" id="ARBA00004651"/>
    </source>
</evidence>
<evidence type="ECO:0000313" key="8">
    <source>
        <dbReference type="EMBL" id="MBK9795734.1"/>
    </source>
</evidence>
<dbReference type="SMART" id="SM01049">
    <property type="entry name" value="Cache_2"/>
    <property type="match status" value="1"/>
</dbReference>
<evidence type="ECO:0000313" key="9">
    <source>
        <dbReference type="Proteomes" id="UP000886657"/>
    </source>
</evidence>
<feature type="chain" id="PRO_5038898535" evidence="6">
    <location>
        <begin position="21"/>
        <end position="151"/>
    </location>
</feature>
<feature type="signal peptide" evidence="6">
    <location>
        <begin position="1"/>
        <end position="20"/>
    </location>
</feature>
<dbReference type="GO" id="GO:0005886">
    <property type="term" value="C:plasma membrane"/>
    <property type="evidence" value="ECO:0007669"/>
    <property type="project" value="UniProtKB-SubCell"/>
</dbReference>
<gene>
    <name evidence="8" type="ORF">IPP58_04445</name>
</gene>
<name>A0A9D7SFU6_9BACT</name>
<evidence type="ECO:0000256" key="3">
    <source>
        <dbReference type="ARBA" id="ARBA00022692"/>
    </source>
</evidence>
<comment type="subcellular location">
    <subcellularLocation>
        <location evidence="1">Cell membrane</location>
        <topology evidence="1">Multi-pass membrane protein</topology>
    </subcellularLocation>
</comment>
<dbReference type="Pfam" id="PF17200">
    <property type="entry name" value="sCache_2"/>
    <property type="match status" value="1"/>
</dbReference>
<dbReference type="Gene3D" id="3.30.450.20">
    <property type="entry name" value="PAS domain"/>
    <property type="match status" value="1"/>
</dbReference>
<keyword evidence="4" id="KW-1133">Transmembrane helix</keyword>
<keyword evidence="3" id="KW-0812">Transmembrane</keyword>
<protein>
    <submittedName>
        <fullName evidence="8">Cache domain-containing protein</fullName>
    </submittedName>
</protein>
<dbReference type="AlphaFoldDB" id="A0A9D7SFU6"/>
<reference evidence="8" key="1">
    <citation type="submission" date="2020-10" db="EMBL/GenBank/DDBJ databases">
        <title>Connecting structure to function with the recovery of over 1000 high-quality activated sludge metagenome-assembled genomes encoding full-length rRNA genes using long-read sequencing.</title>
        <authorList>
            <person name="Singleton C.M."/>
            <person name="Petriglieri F."/>
            <person name="Kristensen J.M."/>
            <person name="Kirkegaard R.H."/>
            <person name="Michaelsen T.Y."/>
            <person name="Andersen M.H."/>
            <person name="Karst S.M."/>
            <person name="Dueholm M.S."/>
            <person name="Nielsen P.H."/>
            <person name="Albertsen M."/>
        </authorList>
    </citation>
    <scope>NUCLEOTIDE SEQUENCE</scope>
    <source>
        <strain evidence="8">Skiv_18-Q3-R9-52_MAXAC.067</strain>
    </source>
</reference>
<comment type="caution">
    <text evidence="8">The sequence shown here is derived from an EMBL/GenBank/DDBJ whole genome shotgun (WGS) entry which is preliminary data.</text>
</comment>